<sequence length="330" mass="36563">MIAVLVTGSRGKSTVVRMIHRAMVACGLRAYGRITGVIPRTLTPSEEVPILRYSGAHVEEMRWWIASLPPDVQGVVMENSAVSPELQHLAGSWLKPSVTVLTNVRPDHQDMWGDGEDNAAKALLKGIPKGSTVVLGQEVSSCPLAMALIDEAKWDVVVAPATVGDTSYRASNESIALKACEVLGLDREVCLRAIRSLEADLADFSLLKTDRGELAFAFSANDLTTTEDLFRSLGWRREDATVLFNHRRDRPERFRVFRPWLDREGWKERIVIGDRPFFIGRSRYVRCLGAEDLKALVDSKGLVFGCGNVVYGAPLELKLFRESLETLILG</sequence>
<name>A0A1X7KGK3_9BACT</name>
<keyword evidence="3" id="KW-1185">Reference proteome</keyword>
<evidence type="ECO:0000259" key="1">
    <source>
        <dbReference type="Pfam" id="PF08245"/>
    </source>
</evidence>
<organism evidence="2 3">
    <name type="scientific">Dethiosulfovibrio salsuginis</name>
    <dbReference type="NCBI Taxonomy" id="561720"/>
    <lineage>
        <taxon>Bacteria</taxon>
        <taxon>Thermotogati</taxon>
        <taxon>Synergistota</taxon>
        <taxon>Synergistia</taxon>
        <taxon>Synergistales</taxon>
        <taxon>Dethiosulfovibrionaceae</taxon>
        <taxon>Dethiosulfovibrio</taxon>
    </lineage>
</organism>
<dbReference type="Pfam" id="PF08245">
    <property type="entry name" value="Mur_ligase_M"/>
    <property type="match status" value="1"/>
</dbReference>
<accession>A0A1X7KGK3</accession>
<dbReference type="RefSeq" id="WP_234986205.1">
    <property type="nucleotide sequence ID" value="NZ_FXBB01000027.1"/>
</dbReference>
<dbReference type="GO" id="GO:0005524">
    <property type="term" value="F:ATP binding"/>
    <property type="evidence" value="ECO:0007669"/>
    <property type="project" value="InterPro"/>
</dbReference>
<dbReference type="STRING" id="561720.SAMN06275492_12723"/>
<evidence type="ECO:0000313" key="2">
    <source>
        <dbReference type="EMBL" id="SMG40156.1"/>
    </source>
</evidence>
<evidence type="ECO:0000313" key="3">
    <source>
        <dbReference type="Proteomes" id="UP000193355"/>
    </source>
</evidence>
<dbReference type="Proteomes" id="UP000193355">
    <property type="component" value="Unassembled WGS sequence"/>
</dbReference>
<dbReference type="EMBL" id="FXBB01000027">
    <property type="protein sequence ID" value="SMG40156.1"/>
    <property type="molecule type" value="Genomic_DNA"/>
</dbReference>
<dbReference type="Gene3D" id="3.40.1190.10">
    <property type="entry name" value="Mur-like, catalytic domain"/>
    <property type="match status" value="1"/>
</dbReference>
<dbReference type="GO" id="GO:0016881">
    <property type="term" value="F:acid-amino acid ligase activity"/>
    <property type="evidence" value="ECO:0007669"/>
    <property type="project" value="InterPro"/>
</dbReference>
<dbReference type="SUPFAM" id="SSF53623">
    <property type="entry name" value="MurD-like peptide ligases, catalytic domain"/>
    <property type="match status" value="1"/>
</dbReference>
<gene>
    <name evidence="2" type="ORF">SAMN06275492_12723</name>
</gene>
<proteinExistence type="predicted"/>
<dbReference type="InterPro" id="IPR013221">
    <property type="entry name" value="Mur_ligase_cen"/>
</dbReference>
<feature type="domain" description="Mur ligase central" evidence="1">
    <location>
        <begin position="6"/>
        <end position="155"/>
    </location>
</feature>
<dbReference type="AlphaFoldDB" id="A0A1X7KGK3"/>
<protein>
    <submittedName>
        <fullName evidence="2">Poly-gamma-glutamate synthase PgsB/CapB</fullName>
    </submittedName>
</protein>
<reference evidence="3" key="1">
    <citation type="submission" date="2017-04" db="EMBL/GenBank/DDBJ databases">
        <authorList>
            <person name="Varghese N."/>
            <person name="Submissions S."/>
        </authorList>
    </citation>
    <scope>NUCLEOTIDE SEQUENCE [LARGE SCALE GENOMIC DNA]</scope>
    <source>
        <strain evidence="3">USBA 82</strain>
    </source>
</reference>
<dbReference type="InterPro" id="IPR036565">
    <property type="entry name" value="Mur-like_cat_sf"/>
</dbReference>